<evidence type="ECO:0000313" key="12">
    <source>
        <dbReference type="EMBL" id="PVY95733.1"/>
    </source>
</evidence>
<dbReference type="Gene3D" id="1.20.1560.10">
    <property type="entry name" value="ABC transporter type 1, transmembrane domain"/>
    <property type="match status" value="1"/>
</dbReference>
<dbReference type="PROSITE" id="PS00211">
    <property type="entry name" value="ABC_TRANSPORTER_1"/>
    <property type="match status" value="1"/>
</dbReference>
<keyword evidence="4 9" id="KW-0812">Transmembrane</keyword>
<dbReference type="InterPro" id="IPR039421">
    <property type="entry name" value="Type_1_exporter"/>
</dbReference>
<keyword evidence="5" id="KW-0547">Nucleotide-binding</keyword>
<dbReference type="PROSITE" id="PS50893">
    <property type="entry name" value="ABC_TRANSPORTER_2"/>
    <property type="match status" value="1"/>
</dbReference>
<evidence type="ECO:0000256" key="8">
    <source>
        <dbReference type="ARBA" id="ARBA00023136"/>
    </source>
</evidence>
<organism evidence="12 13">
    <name type="scientific">Ezakiella coagulans</name>
    <dbReference type="NCBI Taxonomy" id="46507"/>
    <lineage>
        <taxon>Bacteria</taxon>
        <taxon>Bacillati</taxon>
        <taxon>Bacillota</taxon>
        <taxon>Tissierellia</taxon>
        <taxon>Ezakiella</taxon>
    </lineage>
</organism>
<dbReference type="InterPro" id="IPR027417">
    <property type="entry name" value="P-loop_NTPase"/>
</dbReference>
<dbReference type="PANTHER" id="PTHR43394:SF1">
    <property type="entry name" value="ATP-BINDING CASSETTE SUB-FAMILY B MEMBER 10, MITOCHONDRIAL"/>
    <property type="match status" value="1"/>
</dbReference>
<dbReference type="RefSeq" id="WP_116479622.1">
    <property type="nucleotide sequence ID" value="NZ_QEKV01000001.1"/>
</dbReference>
<dbReference type="InterPro" id="IPR017871">
    <property type="entry name" value="ABC_transporter-like_CS"/>
</dbReference>
<evidence type="ECO:0000256" key="1">
    <source>
        <dbReference type="ARBA" id="ARBA00004651"/>
    </source>
</evidence>
<dbReference type="InterPro" id="IPR003593">
    <property type="entry name" value="AAA+_ATPase"/>
</dbReference>
<dbReference type="GO" id="GO:0005886">
    <property type="term" value="C:plasma membrane"/>
    <property type="evidence" value="ECO:0007669"/>
    <property type="project" value="UniProtKB-SubCell"/>
</dbReference>
<dbReference type="Pfam" id="PF00005">
    <property type="entry name" value="ABC_tran"/>
    <property type="match status" value="1"/>
</dbReference>
<dbReference type="GO" id="GO:0016887">
    <property type="term" value="F:ATP hydrolysis activity"/>
    <property type="evidence" value="ECO:0007669"/>
    <property type="project" value="InterPro"/>
</dbReference>
<feature type="transmembrane region" description="Helical" evidence="9">
    <location>
        <begin position="135"/>
        <end position="152"/>
    </location>
</feature>
<dbReference type="EMBL" id="QEKV01000001">
    <property type="protein sequence ID" value="PVY95733.1"/>
    <property type="molecule type" value="Genomic_DNA"/>
</dbReference>
<dbReference type="Gene3D" id="3.40.50.300">
    <property type="entry name" value="P-loop containing nucleotide triphosphate hydrolases"/>
    <property type="match status" value="1"/>
</dbReference>
<proteinExistence type="predicted"/>
<evidence type="ECO:0000256" key="2">
    <source>
        <dbReference type="ARBA" id="ARBA00022448"/>
    </source>
</evidence>
<gene>
    <name evidence="12" type="ORF">C7381_101259</name>
</gene>
<feature type="domain" description="ABC transmembrane type-1" evidence="11">
    <location>
        <begin position="20"/>
        <end position="299"/>
    </location>
</feature>
<protein>
    <submittedName>
        <fullName evidence="12">ATP-binding cassette subfamily C protein</fullName>
    </submittedName>
</protein>
<keyword evidence="6 12" id="KW-0067">ATP-binding</keyword>
<reference evidence="12 13" key="1">
    <citation type="submission" date="2018-04" db="EMBL/GenBank/DDBJ databases">
        <title>Genomic Encyclopedia of Type Strains, Phase IV (KMG-IV): sequencing the most valuable type-strain genomes for metagenomic binning, comparative biology and taxonomic classification.</title>
        <authorList>
            <person name="Goeker M."/>
        </authorList>
    </citation>
    <scope>NUCLEOTIDE SEQUENCE [LARGE SCALE GENOMIC DNA]</scope>
    <source>
        <strain evidence="12 13">DSM 20705</strain>
    </source>
</reference>
<dbReference type="GO" id="GO:0005524">
    <property type="term" value="F:ATP binding"/>
    <property type="evidence" value="ECO:0007669"/>
    <property type="project" value="UniProtKB-KW"/>
</dbReference>
<keyword evidence="8 9" id="KW-0472">Membrane</keyword>
<dbReference type="Pfam" id="PF00664">
    <property type="entry name" value="ABC_membrane"/>
    <property type="match status" value="1"/>
</dbReference>
<dbReference type="SUPFAM" id="SSF90123">
    <property type="entry name" value="ABC transporter transmembrane region"/>
    <property type="match status" value="1"/>
</dbReference>
<evidence type="ECO:0000256" key="5">
    <source>
        <dbReference type="ARBA" id="ARBA00022741"/>
    </source>
</evidence>
<feature type="transmembrane region" description="Helical" evidence="9">
    <location>
        <begin position="21"/>
        <end position="41"/>
    </location>
</feature>
<keyword evidence="13" id="KW-1185">Reference proteome</keyword>
<dbReference type="SUPFAM" id="SSF52540">
    <property type="entry name" value="P-loop containing nucleoside triphosphate hydrolases"/>
    <property type="match status" value="1"/>
</dbReference>
<comment type="subcellular location">
    <subcellularLocation>
        <location evidence="1">Cell membrane</location>
        <topology evidence="1">Multi-pass membrane protein</topology>
    </subcellularLocation>
</comment>
<dbReference type="InterPro" id="IPR036640">
    <property type="entry name" value="ABC1_TM_sf"/>
</dbReference>
<evidence type="ECO:0000313" key="13">
    <source>
        <dbReference type="Proteomes" id="UP000245793"/>
    </source>
</evidence>
<dbReference type="GO" id="GO:0015421">
    <property type="term" value="F:ABC-type oligopeptide transporter activity"/>
    <property type="evidence" value="ECO:0007669"/>
    <property type="project" value="TreeGrafter"/>
</dbReference>
<keyword evidence="2" id="KW-0813">Transport</keyword>
<keyword evidence="3" id="KW-1003">Cell membrane</keyword>
<dbReference type="SMART" id="SM00382">
    <property type="entry name" value="AAA"/>
    <property type="match status" value="1"/>
</dbReference>
<dbReference type="InterPro" id="IPR003439">
    <property type="entry name" value="ABC_transporter-like_ATP-bd"/>
</dbReference>
<dbReference type="PROSITE" id="PS50929">
    <property type="entry name" value="ABC_TM1F"/>
    <property type="match status" value="1"/>
</dbReference>
<comment type="caution">
    <text evidence="12">The sequence shown here is derived from an EMBL/GenBank/DDBJ whole genome shotgun (WGS) entry which is preliminary data.</text>
</comment>
<evidence type="ECO:0000256" key="9">
    <source>
        <dbReference type="SAM" id="Phobius"/>
    </source>
</evidence>
<feature type="transmembrane region" description="Helical" evidence="9">
    <location>
        <begin position="53"/>
        <end position="72"/>
    </location>
</feature>
<evidence type="ECO:0000259" key="10">
    <source>
        <dbReference type="PROSITE" id="PS50893"/>
    </source>
</evidence>
<dbReference type="AlphaFoldDB" id="A0A2U1E710"/>
<evidence type="ECO:0000256" key="7">
    <source>
        <dbReference type="ARBA" id="ARBA00022989"/>
    </source>
</evidence>
<evidence type="ECO:0000256" key="4">
    <source>
        <dbReference type="ARBA" id="ARBA00022692"/>
    </source>
</evidence>
<feature type="transmembrane region" description="Helical" evidence="9">
    <location>
        <begin position="241"/>
        <end position="264"/>
    </location>
</feature>
<accession>A0A2U1E710</accession>
<evidence type="ECO:0000256" key="3">
    <source>
        <dbReference type="ARBA" id="ARBA00022475"/>
    </source>
</evidence>
<dbReference type="FunFam" id="3.40.50.300:FF:000854">
    <property type="entry name" value="Multidrug ABC transporter ATP-binding protein"/>
    <property type="match status" value="1"/>
</dbReference>
<name>A0A2U1E710_9FIRM</name>
<feature type="domain" description="ABC transporter" evidence="10">
    <location>
        <begin position="330"/>
        <end position="564"/>
    </location>
</feature>
<dbReference type="Proteomes" id="UP000245793">
    <property type="component" value="Unassembled WGS sequence"/>
</dbReference>
<sequence>MLDKYLFKAIGNAKKYIRNSVFMMMLRVVGTALFAYAFGTFAESLYKNSPIDLEIPCIILAFGILIRVFALYKVTDYQSNIIGEVKGKLRERLITKAVSIGPSYKEKLSTSTLINLGSDTIEQLQNYYGRFLPEYYGAFGASLVTFAVFFYLNWKLGILFLFLMPIIPLLLKFILTMVGRMQKKYWRKYQDVGELFLDSLQGITALKIFKADSKRADELDKKAEDFRKETMRILAMQLNSITLIEWIAYGSSIACIFMAINIFVKNNLSLHLLIMILIMSMDAFRPMITLTASFHVAMTGVAAGKTLMEFLELPEDQRPDTFPQNDKINLKIEKLSYSYPDGDSYALNNVNIEFPDRGYIALVGESGSGKSTIAKILSGAMRAKEGDVFVNDIPYSQINSASIAKNINRITHNAHIFEGSILENLVMAKTDVKKETITDALKKVNLYDEITTKDGLDAMLTSGGLNLSGGQRQRLALARAMIEDSKIFIFDEATSNIDIDSEEIILNNIKEIAKDKTVIIVSHRLSSIKDADKIYVMANGCLVEEGDHNSLMAKGGEYKRIYDAQENLEGAFTNAK</sequence>
<evidence type="ECO:0000259" key="11">
    <source>
        <dbReference type="PROSITE" id="PS50929"/>
    </source>
</evidence>
<evidence type="ECO:0000256" key="6">
    <source>
        <dbReference type="ARBA" id="ARBA00022840"/>
    </source>
</evidence>
<keyword evidence="7 9" id="KW-1133">Transmembrane helix</keyword>
<dbReference type="PANTHER" id="PTHR43394">
    <property type="entry name" value="ATP-DEPENDENT PERMEASE MDL1, MITOCHONDRIAL"/>
    <property type="match status" value="1"/>
</dbReference>
<dbReference type="InterPro" id="IPR011527">
    <property type="entry name" value="ABC1_TM_dom"/>
</dbReference>
<feature type="transmembrane region" description="Helical" evidence="9">
    <location>
        <begin position="158"/>
        <end position="178"/>
    </location>
</feature>